<reference evidence="2 3" key="1">
    <citation type="journal article" date="2016" name="Nat. Commun.">
        <title>Thousands of microbial genomes shed light on interconnected biogeochemical processes in an aquifer system.</title>
        <authorList>
            <person name="Anantharaman K."/>
            <person name="Brown C.T."/>
            <person name="Hug L.A."/>
            <person name="Sharon I."/>
            <person name="Castelle C.J."/>
            <person name="Probst A.J."/>
            <person name="Thomas B.C."/>
            <person name="Singh A."/>
            <person name="Wilkins M.J."/>
            <person name="Karaoz U."/>
            <person name="Brodie E.L."/>
            <person name="Williams K.H."/>
            <person name="Hubbard S.S."/>
            <person name="Banfield J.F."/>
        </authorList>
    </citation>
    <scope>NUCLEOTIDE SEQUENCE [LARGE SCALE GENOMIC DNA]</scope>
</reference>
<proteinExistence type="predicted"/>
<evidence type="ECO:0000313" key="2">
    <source>
        <dbReference type="EMBL" id="OGK42606.1"/>
    </source>
</evidence>
<organism evidence="2 3">
    <name type="scientific">Candidatus Roizmanbacteria bacterium RIFCSPLOWO2_01_FULL_37_12</name>
    <dbReference type="NCBI Taxonomy" id="1802056"/>
    <lineage>
        <taxon>Bacteria</taxon>
        <taxon>Candidatus Roizmaniibacteriota</taxon>
    </lineage>
</organism>
<feature type="region of interest" description="Disordered" evidence="1">
    <location>
        <begin position="51"/>
        <end position="75"/>
    </location>
</feature>
<dbReference type="AlphaFoldDB" id="A0A1F7IGY3"/>
<feature type="compositionally biased region" description="Basic residues" evidence="1">
    <location>
        <begin position="63"/>
        <end position="75"/>
    </location>
</feature>
<comment type="caution">
    <text evidence="2">The sequence shown here is derived from an EMBL/GenBank/DDBJ whole genome shotgun (WGS) entry which is preliminary data.</text>
</comment>
<sequence>MNTTYTNICIRCGKPRIVVKSWEEKLGFSTITATNTACPDSECQKIVDKNNAKQKARQDALKNRHSQRLQARRRS</sequence>
<feature type="compositionally biased region" description="Basic and acidic residues" evidence="1">
    <location>
        <begin position="51"/>
        <end position="62"/>
    </location>
</feature>
<protein>
    <submittedName>
        <fullName evidence="2">Uncharacterized protein</fullName>
    </submittedName>
</protein>
<gene>
    <name evidence="2" type="ORF">A2954_06280</name>
</gene>
<evidence type="ECO:0000313" key="3">
    <source>
        <dbReference type="Proteomes" id="UP000177698"/>
    </source>
</evidence>
<name>A0A1F7IGY3_9BACT</name>
<evidence type="ECO:0000256" key="1">
    <source>
        <dbReference type="SAM" id="MobiDB-lite"/>
    </source>
</evidence>
<accession>A0A1F7IGY3</accession>
<dbReference type="EMBL" id="MGAG01000001">
    <property type="protein sequence ID" value="OGK42606.1"/>
    <property type="molecule type" value="Genomic_DNA"/>
</dbReference>
<dbReference type="Proteomes" id="UP000177698">
    <property type="component" value="Unassembled WGS sequence"/>
</dbReference>